<dbReference type="PANTHER" id="PTHR10465">
    <property type="entry name" value="TRANSMEMBRANE GTPASE FZO1"/>
    <property type="match status" value="1"/>
</dbReference>
<evidence type="ECO:0000256" key="6">
    <source>
        <dbReference type="SAM" id="Coils"/>
    </source>
</evidence>
<keyword evidence="5" id="KW-0472">Membrane</keyword>
<evidence type="ECO:0000256" key="3">
    <source>
        <dbReference type="ARBA" id="ARBA00022801"/>
    </source>
</evidence>
<dbReference type="EMBL" id="AP019841">
    <property type="protein sequence ID" value="BBM55262.1"/>
    <property type="molecule type" value="Genomic_DNA"/>
</dbReference>
<evidence type="ECO:0000259" key="7">
    <source>
        <dbReference type="Pfam" id="PF00350"/>
    </source>
</evidence>
<dbReference type="InterPro" id="IPR045063">
    <property type="entry name" value="Dynamin_N"/>
</dbReference>
<evidence type="ECO:0000256" key="5">
    <source>
        <dbReference type="ARBA" id="ARBA00023136"/>
    </source>
</evidence>
<gene>
    <name evidence="8" type="ORF">JMUB3936_1547</name>
</gene>
<sequence>MELEKFIKDNSDKLVQIHWNDILNDYAKNIVLSQIVLNNLSKEEFFKEESNFFESINRRINDYIENIKNPNYQIAIVGAIKAGKSTLINALIGHELASTNVTPETATLTKFKYSEKNCLKIKFYTKNDWDKIWYDATEKKATTFIEGYKQLNADEVKNLLLNKKDVYQEFDSIEEMKKEISRWTSSRSKEHYFVKELEIGIDDLKLPTQICLVDTPGLNDVIDYRSKITRDYISNANAVIVCVNAKTLRNEEFLTITKVFSKARYKKDKVYILGTQIDIMNSAEDWQEQRALWLDILKKEECYGNASTAINHLLGISSFAYSEASRLNSIFNRETVLKLTHEKLINFDEAGKIIDLISENKYTEEMLAELKKRIINFSQIEKVNKIIQKELLQDFNNSMITDFVEQYKILVEEINNFRNNYKNILTEKKDDLERTSEELNKKVEEERRKIEELEKINASLEQKIKETTDSFNLDFGKLENNFKELEKGIKKIKIDK</sequence>
<name>A0A510KU82_9FUSO</name>
<protein>
    <recommendedName>
        <fullName evidence="7">Dynamin N-terminal domain-containing protein</fullName>
    </recommendedName>
</protein>
<dbReference type="SUPFAM" id="SSF52540">
    <property type="entry name" value="P-loop containing nucleoside triphosphate hydrolases"/>
    <property type="match status" value="1"/>
</dbReference>
<dbReference type="Proteomes" id="UP000321944">
    <property type="component" value="Chromosome"/>
</dbReference>
<dbReference type="GO" id="GO:0016020">
    <property type="term" value="C:membrane"/>
    <property type="evidence" value="ECO:0007669"/>
    <property type="project" value="UniProtKB-SubCell"/>
</dbReference>
<evidence type="ECO:0000256" key="1">
    <source>
        <dbReference type="ARBA" id="ARBA00004370"/>
    </source>
</evidence>
<dbReference type="GO" id="GO:0003924">
    <property type="term" value="F:GTPase activity"/>
    <property type="evidence" value="ECO:0007669"/>
    <property type="project" value="InterPro"/>
</dbReference>
<accession>A0A510KU82</accession>
<dbReference type="PANTHER" id="PTHR10465:SF0">
    <property type="entry name" value="SARCALUMENIN"/>
    <property type="match status" value="1"/>
</dbReference>
<reference evidence="8 9" key="1">
    <citation type="submission" date="2019-07" db="EMBL/GenBank/DDBJ databases">
        <title>Complete Genome Sequence of Leptotrichia wadei Strain JMUB3936.</title>
        <authorList>
            <person name="Watanabe S."/>
            <person name="Cui L."/>
        </authorList>
    </citation>
    <scope>NUCLEOTIDE SEQUENCE [LARGE SCALE GENOMIC DNA]</scope>
    <source>
        <strain evidence="8 9">JMUB3936</strain>
    </source>
</reference>
<keyword evidence="3" id="KW-0378">Hydrolase</keyword>
<evidence type="ECO:0000256" key="4">
    <source>
        <dbReference type="ARBA" id="ARBA00023134"/>
    </source>
</evidence>
<dbReference type="Pfam" id="PF00350">
    <property type="entry name" value="Dynamin_N"/>
    <property type="match status" value="1"/>
</dbReference>
<dbReference type="RefSeq" id="WP_172617462.1">
    <property type="nucleotide sequence ID" value="NZ_AP019841.1"/>
</dbReference>
<organism evidence="8 9">
    <name type="scientific">Leptotrichia wadei</name>
    <dbReference type="NCBI Taxonomy" id="157687"/>
    <lineage>
        <taxon>Bacteria</taxon>
        <taxon>Fusobacteriati</taxon>
        <taxon>Fusobacteriota</taxon>
        <taxon>Fusobacteriia</taxon>
        <taxon>Fusobacteriales</taxon>
        <taxon>Leptotrichiaceae</taxon>
        <taxon>Leptotrichia</taxon>
    </lineage>
</organism>
<dbReference type="GO" id="GO:0005525">
    <property type="term" value="F:GTP binding"/>
    <property type="evidence" value="ECO:0007669"/>
    <property type="project" value="UniProtKB-KW"/>
</dbReference>
<evidence type="ECO:0000313" key="8">
    <source>
        <dbReference type="EMBL" id="BBM55262.1"/>
    </source>
</evidence>
<keyword evidence="4" id="KW-0342">GTP-binding</keyword>
<dbReference type="AlphaFoldDB" id="A0A510KU82"/>
<feature type="coiled-coil region" evidence="6">
    <location>
        <begin position="407"/>
        <end position="470"/>
    </location>
</feature>
<evidence type="ECO:0000313" key="9">
    <source>
        <dbReference type="Proteomes" id="UP000321944"/>
    </source>
</evidence>
<keyword evidence="6" id="KW-0175">Coiled coil</keyword>
<feature type="domain" description="Dynamin N-terminal" evidence="7">
    <location>
        <begin position="74"/>
        <end position="255"/>
    </location>
</feature>
<dbReference type="InterPro" id="IPR027417">
    <property type="entry name" value="P-loop_NTPase"/>
</dbReference>
<evidence type="ECO:0000256" key="2">
    <source>
        <dbReference type="ARBA" id="ARBA00022741"/>
    </source>
</evidence>
<keyword evidence="2" id="KW-0547">Nucleotide-binding</keyword>
<proteinExistence type="predicted"/>
<dbReference type="InterPro" id="IPR027094">
    <property type="entry name" value="Mitofusin_fam"/>
</dbReference>
<comment type="subcellular location">
    <subcellularLocation>
        <location evidence="1">Membrane</location>
    </subcellularLocation>
</comment>
<dbReference type="Gene3D" id="3.40.50.300">
    <property type="entry name" value="P-loop containing nucleotide triphosphate hydrolases"/>
    <property type="match status" value="1"/>
</dbReference>